<dbReference type="GO" id="GO:1990130">
    <property type="term" value="C:GATOR1 complex"/>
    <property type="evidence" value="ECO:0007669"/>
    <property type="project" value="TreeGrafter"/>
</dbReference>
<dbReference type="GO" id="GO:0034198">
    <property type="term" value="P:cellular response to amino acid starvation"/>
    <property type="evidence" value="ECO:0007669"/>
    <property type="project" value="TreeGrafter"/>
</dbReference>
<evidence type="ECO:0000313" key="2">
    <source>
        <dbReference type="EMBL" id="CDW40647.1"/>
    </source>
</evidence>
<dbReference type="AlphaFoldDB" id="A0A0K2URZ6"/>
<dbReference type="GO" id="GO:1904262">
    <property type="term" value="P:negative regulation of TORC1 signaling"/>
    <property type="evidence" value="ECO:0007669"/>
    <property type="project" value="TreeGrafter"/>
</dbReference>
<sequence length="411" mass="47037">MDSPISSSLYEGCGEEGPIRAIFLAEFHHLLGPRIRCQASVDEQDTLTRDIFDSVSNYIIPKPDLAQQKITLNALNYKISGYPIILEDKKYKRNIFIFNVCFVCHSWSRTVQYEAAIMKLHNCLVNMELECEFVSREENTPLIHEIIKKILKNINEHGSCMLNVGAPGGPSQLLNLKVTPTSLSPETPVVHDYDVPILLVDWTKYPRDAWDLTTRELLKYIDGFNHIARIAELVGVKSHLVKCDVVNLIYYGFAKVIPILAYSDNYGITPKFRKLREDKHFQKDCVRACALPSAQNPPAFNMIYKFVAQLSQGSSSLESVVSRFSSFQERSFCERKLLQFLVLNGILRKIQKYPVFIKDEEGGHDISGKEDYYKEFNGQKHLDEIGVKMGISSRKLEDKFESDPQIFILRK</sequence>
<reference evidence="2" key="1">
    <citation type="submission" date="2014-05" db="EMBL/GenBank/DDBJ databases">
        <authorList>
            <person name="Chronopoulou M."/>
        </authorList>
    </citation>
    <scope>NUCLEOTIDE SEQUENCE</scope>
    <source>
        <tissue evidence="2">Whole organism</tissue>
    </source>
</reference>
<proteinExistence type="inferred from homology"/>
<dbReference type="PANTHER" id="PTHR12991">
    <property type="entry name" value="NITROGEN PERMEASE REGULATOR 2/TUMOR SUPPRESSOR CANDIDATE 4"/>
    <property type="match status" value="1"/>
</dbReference>
<accession>A0A0K2URZ6</accession>
<dbReference type="Pfam" id="PF06218">
    <property type="entry name" value="NPR2"/>
    <property type="match status" value="1"/>
</dbReference>
<dbReference type="OrthoDB" id="338854at2759"/>
<name>A0A0K2URZ6_LEPSM</name>
<dbReference type="InterPro" id="IPR009348">
    <property type="entry name" value="NPR2-like"/>
</dbReference>
<dbReference type="EMBL" id="HACA01023286">
    <property type="protein sequence ID" value="CDW40647.1"/>
    <property type="molecule type" value="Transcribed_RNA"/>
</dbReference>
<evidence type="ECO:0000256" key="1">
    <source>
        <dbReference type="ARBA" id="ARBA00008433"/>
    </source>
</evidence>
<dbReference type="GO" id="GO:0005096">
    <property type="term" value="F:GTPase activator activity"/>
    <property type="evidence" value="ECO:0007669"/>
    <property type="project" value="TreeGrafter"/>
</dbReference>
<comment type="similarity">
    <text evidence="1">Belongs to the NPR2 family.</text>
</comment>
<organism evidence="2">
    <name type="scientific">Lepeophtheirus salmonis</name>
    <name type="common">Salmon louse</name>
    <name type="synonym">Caligus salmonis</name>
    <dbReference type="NCBI Taxonomy" id="72036"/>
    <lineage>
        <taxon>Eukaryota</taxon>
        <taxon>Metazoa</taxon>
        <taxon>Ecdysozoa</taxon>
        <taxon>Arthropoda</taxon>
        <taxon>Crustacea</taxon>
        <taxon>Multicrustacea</taxon>
        <taxon>Hexanauplia</taxon>
        <taxon>Copepoda</taxon>
        <taxon>Siphonostomatoida</taxon>
        <taxon>Caligidae</taxon>
        <taxon>Lepeophtheirus</taxon>
    </lineage>
</organism>
<dbReference type="GO" id="GO:0010508">
    <property type="term" value="P:positive regulation of autophagy"/>
    <property type="evidence" value="ECO:0007669"/>
    <property type="project" value="TreeGrafter"/>
</dbReference>
<protein>
    <submittedName>
        <fullName evidence="2">Nitrogen permease regulator 2like proteinlike [Nasonia vitripennis]</fullName>
    </submittedName>
</protein>
<dbReference type="GO" id="GO:0005774">
    <property type="term" value="C:vacuolar membrane"/>
    <property type="evidence" value="ECO:0007669"/>
    <property type="project" value="TreeGrafter"/>
</dbReference>
<dbReference type="PANTHER" id="PTHR12991:SF10">
    <property type="entry name" value="GATOR COMPLEX PROTEIN NPRL2"/>
    <property type="match status" value="1"/>
</dbReference>